<evidence type="ECO:0000313" key="3">
    <source>
        <dbReference type="Proteomes" id="UP001583177"/>
    </source>
</evidence>
<dbReference type="Gene3D" id="3.30.70.100">
    <property type="match status" value="1"/>
</dbReference>
<comment type="caution">
    <text evidence="2">The sequence shown here is derived from an EMBL/GenBank/DDBJ whole genome shotgun (WGS) entry which is preliminary data.</text>
</comment>
<dbReference type="InterPro" id="IPR007138">
    <property type="entry name" value="ABM_dom"/>
</dbReference>
<sequence length="232" mass="25747">MSGAVVELVVLALKEGVDLTEDGLYKDAMGLCMSETNRRPGCHAIYRGTSEEQPGYMYLIAEWGSLQAHKDWQSHPDYGNFMTRTFSSAQPDSLQVTHFYLIPHEPITAHNSPFNAPITAISSMYYPASVDVEAYRAQYETYRTEVAKVAPVQGMQGGWVLEETKLPGAREGKAKLFMQYTGWARANVNASQDLMKEGGVASDLLKDSKSRSTVHVAFHRTSSSQWQVGQLS</sequence>
<evidence type="ECO:0000259" key="1">
    <source>
        <dbReference type="Pfam" id="PF03992"/>
    </source>
</evidence>
<gene>
    <name evidence="2" type="ORF">Daus18300_011385</name>
</gene>
<accession>A0ABR3W6I1</accession>
<name>A0ABR3W6I1_9PEZI</name>
<dbReference type="Proteomes" id="UP001583177">
    <property type="component" value="Unassembled WGS sequence"/>
</dbReference>
<reference evidence="2 3" key="1">
    <citation type="journal article" date="2024" name="IMA Fungus">
        <title>IMA Genome - F19 : A genome assembly and annotation guide to empower mycologists, including annotated draft genome sequences of Ceratocystis pirilliformis, Diaporthe australafricana, Fusarium ophioides, Paecilomyces lecythidis, and Sporothrix stenoceras.</title>
        <authorList>
            <person name="Aylward J."/>
            <person name="Wilson A.M."/>
            <person name="Visagie C.M."/>
            <person name="Spraker J."/>
            <person name="Barnes I."/>
            <person name="Buitendag C."/>
            <person name="Ceriani C."/>
            <person name="Del Mar Angel L."/>
            <person name="du Plessis D."/>
            <person name="Fuchs T."/>
            <person name="Gasser K."/>
            <person name="Kramer D."/>
            <person name="Li W."/>
            <person name="Munsamy K."/>
            <person name="Piso A."/>
            <person name="Price J.L."/>
            <person name="Sonnekus B."/>
            <person name="Thomas C."/>
            <person name="van der Nest A."/>
            <person name="van Dijk A."/>
            <person name="van Heerden A."/>
            <person name="van Vuuren N."/>
            <person name="Yilmaz N."/>
            <person name="Duong T.A."/>
            <person name="van der Merwe N.A."/>
            <person name="Wingfield M.J."/>
            <person name="Wingfield B.D."/>
        </authorList>
    </citation>
    <scope>NUCLEOTIDE SEQUENCE [LARGE SCALE GENOMIC DNA]</scope>
    <source>
        <strain evidence="2 3">CMW 18300</strain>
    </source>
</reference>
<dbReference type="EMBL" id="JAWRVE010000138">
    <property type="protein sequence ID" value="KAL1854464.1"/>
    <property type="molecule type" value="Genomic_DNA"/>
</dbReference>
<dbReference type="SUPFAM" id="SSF54909">
    <property type="entry name" value="Dimeric alpha+beta barrel"/>
    <property type="match status" value="1"/>
</dbReference>
<feature type="domain" description="ABM" evidence="1">
    <location>
        <begin position="37"/>
        <end position="83"/>
    </location>
</feature>
<protein>
    <recommendedName>
        <fullName evidence="1">ABM domain-containing protein</fullName>
    </recommendedName>
</protein>
<keyword evidence="3" id="KW-1185">Reference proteome</keyword>
<proteinExistence type="predicted"/>
<dbReference type="Pfam" id="PF03992">
    <property type="entry name" value="ABM"/>
    <property type="match status" value="1"/>
</dbReference>
<evidence type="ECO:0000313" key="2">
    <source>
        <dbReference type="EMBL" id="KAL1854464.1"/>
    </source>
</evidence>
<organism evidence="2 3">
    <name type="scientific">Diaporthe australafricana</name>
    <dbReference type="NCBI Taxonomy" id="127596"/>
    <lineage>
        <taxon>Eukaryota</taxon>
        <taxon>Fungi</taxon>
        <taxon>Dikarya</taxon>
        <taxon>Ascomycota</taxon>
        <taxon>Pezizomycotina</taxon>
        <taxon>Sordariomycetes</taxon>
        <taxon>Sordariomycetidae</taxon>
        <taxon>Diaporthales</taxon>
        <taxon>Diaporthaceae</taxon>
        <taxon>Diaporthe</taxon>
    </lineage>
</organism>
<dbReference type="InterPro" id="IPR011008">
    <property type="entry name" value="Dimeric_a/b-barrel"/>
</dbReference>